<dbReference type="Pfam" id="PF10531">
    <property type="entry name" value="SLBB"/>
    <property type="match status" value="1"/>
</dbReference>
<dbReference type="Gene3D" id="3.10.560.10">
    <property type="entry name" value="Outer membrane lipoprotein wza domain like"/>
    <property type="match status" value="1"/>
</dbReference>
<evidence type="ECO:0000259" key="2">
    <source>
        <dbReference type="SMART" id="SM00278"/>
    </source>
</evidence>
<sequence>MSGAVVSPGVVELRPGDRVGDAIEAAGGAEPEADLDAVNLARPVQDGEQIRIPLPGEEVEQPTPGPASGPASGPTAQAAGGSESAGGTGGGGAGDADARIDINTASAAQLEELPGVGPAIAQRIIEHREAEGPFASVDDLEDVPGIGPATLEKMRDRAVV</sequence>
<dbReference type="Gene3D" id="1.10.150.320">
    <property type="entry name" value="Photosystem II 12 kDa extrinsic protein"/>
    <property type="match status" value="1"/>
</dbReference>
<dbReference type="SMART" id="SM00278">
    <property type="entry name" value="HhH1"/>
    <property type="match status" value="2"/>
</dbReference>
<dbReference type="EMBL" id="FWFG01000081">
    <property type="protein sequence ID" value="SLM93046.1"/>
    <property type="molecule type" value="Genomic_DNA"/>
</dbReference>
<dbReference type="PANTHER" id="PTHR21180">
    <property type="entry name" value="ENDONUCLEASE/EXONUCLEASE/PHOSPHATASE FAMILY DOMAIN-CONTAINING PROTEIN 1"/>
    <property type="match status" value="1"/>
</dbReference>
<dbReference type="GO" id="GO:0003677">
    <property type="term" value="F:DNA binding"/>
    <property type="evidence" value="ECO:0007669"/>
    <property type="project" value="UniProtKB-KW"/>
</dbReference>
<feature type="compositionally biased region" description="Gly residues" evidence="1">
    <location>
        <begin position="83"/>
        <end position="94"/>
    </location>
</feature>
<dbReference type="GO" id="GO:0015627">
    <property type="term" value="C:type II protein secretion system complex"/>
    <property type="evidence" value="ECO:0007669"/>
    <property type="project" value="TreeGrafter"/>
</dbReference>
<dbReference type="Proteomes" id="UP000195981">
    <property type="component" value="Unassembled WGS sequence"/>
</dbReference>
<feature type="region of interest" description="Disordered" evidence="1">
    <location>
        <begin position="1"/>
        <end position="100"/>
    </location>
</feature>
<name>A0A1X6X2I9_9MICO</name>
<evidence type="ECO:0000313" key="3">
    <source>
        <dbReference type="EMBL" id="SLM93046.1"/>
    </source>
</evidence>
<dbReference type="GO" id="GO:0015628">
    <property type="term" value="P:protein secretion by the type II secretion system"/>
    <property type="evidence" value="ECO:0007669"/>
    <property type="project" value="TreeGrafter"/>
</dbReference>
<dbReference type="AlphaFoldDB" id="A0A1X6X2I9"/>
<dbReference type="PANTHER" id="PTHR21180:SF32">
    <property type="entry name" value="ENDONUCLEASE_EXONUCLEASE_PHOSPHATASE FAMILY DOMAIN-CONTAINING PROTEIN 1"/>
    <property type="match status" value="1"/>
</dbReference>
<evidence type="ECO:0000313" key="4">
    <source>
        <dbReference type="Proteomes" id="UP000195981"/>
    </source>
</evidence>
<feature type="domain" description="Helix-hairpin-helix DNA-binding motif class 1" evidence="2">
    <location>
        <begin position="138"/>
        <end position="157"/>
    </location>
</feature>
<feature type="compositionally biased region" description="Low complexity" evidence="1">
    <location>
        <begin position="66"/>
        <end position="82"/>
    </location>
</feature>
<accession>A0A1X6X2I9</accession>
<dbReference type="InterPro" id="IPR051675">
    <property type="entry name" value="Endo/Exo/Phosphatase_dom_1"/>
</dbReference>
<proteinExistence type="predicted"/>
<dbReference type="InterPro" id="IPR010994">
    <property type="entry name" value="RuvA_2-like"/>
</dbReference>
<dbReference type="GO" id="GO:0006281">
    <property type="term" value="P:DNA repair"/>
    <property type="evidence" value="ECO:0007669"/>
    <property type="project" value="InterPro"/>
</dbReference>
<dbReference type="Pfam" id="PF12836">
    <property type="entry name" value="HHH_3"/>
    <property type="match status" value="1"/>
</dbReference>
<organism evidence="3 4">
    <name type="scientific">Brachybacterium nesterenkovii</name>
    <dbReference type="NCBI Taxonomy" id="47847"/>
    <lineage>
        <taxon>Bacteria</taxon>
        <taxon>Bacillati</taxon>
        <taxon>Actinomycetota</taxon>
        <taxon>Actinomycetes</taxon>
        <taxon>Micrococcales</taxon>
        <taxon>Dermabacteraceae</taxon>
        <taxon>Brachybacterium</taxon>
    </lineage>
</organism>
<keyword evidence="4" id="KW-1185">Reference proteome</keyword>
<dbReference type="SUPFAM" id="SSF47781">
    <property type="entry name" value="RuvA domain 2-like"/>
    <property type="match status" value="1"/>
</dbReference>
<feature type="domain" description="Helix-hairpin-helix DNA-binding motif class 1" evidence="2">
    <location>
        <begin position="108"/>
        <end position="127"/>
    </location>
</feature>
<keyword evidence="3" id="KW-0238">DNA-binding</keyword>
<reference evidence="3 4" key="1">
    <citation type="submission" date="2017-02" db="EMBL/GenBank/DDBJ databases">
        <authorList>
            <person name="Peterson S.W."/>
        </authorList>
    </citation>
    <scope>NUCLEOTIDE SEQUENCE [LARGE SCALE GENOMIC DNA]</scope>
    <source>
        <strain evidence="3 4">CIP104813</strain>
    </source>
</reference>
<dbReference type="NCBIfam" id="TIGR00426">
    <property type="entry name" value="competence protein ComEA helix-hairpin-helix repeat region"/>
    <property type="match status" value="1"/>
</dbReference>
<gene>
    <name evidence="3" type="ORF">FM110_09215</name>
</gene>
<dbReference type="InterPro" id="IPR003583">
    <property type="entry name" value="Hlx-hairpin-Hlx_DNA-bd_motif"/>
</dbReference>
<protein>
    <submittedName>
        <fullName evidence="3">Putative DNA-binding protein</fullName>
    </submittedName>
</protein>
<evidence type="ECO:0000256" key="1">
    <source>
        <dbReference type="SAM" id="MobiDB-lite"/>
    </source>
</evidence>
<dbReference type="InterPro" id="IPR004509">
    <property type="entry name" value="Competence_ComEA_HhH"/>
</dbReference>
<dbReference type="InterPro" id="IPR019554">
    <property type="entry name" value="Soluble_ligand-bd"/>
</dbReference>